<dbReference type="EMBL" id="CP036526">
    <property type="protein sequence ID" value="QDT11311.1"/>
    <property type="molecule type" value="Genomic_DNA"/>
</dbReference>
<dbReference type="AlphaFoldDB" id="A0A517NW10"/>
<protein>
    <submittedName>
        <fullName evidence="1">Uncharacterized protein</fullName>
    </submittedName>
</protein>
<proteinExistence type="predicted"/>
<reference evidence="1 2" key="1">
    <citation type="submission" date="2019-02" db="EMBL/GenBank/DDBJ databases">
        <title>Deep-cultivation of Planctomycetes and their phenomic and genomic characterization uncovers novel biology.</title>
        <authorList>
            <person name="Wiegand S."/>
            <person name="Jogler M."/>
            <person name="Boedeker C."/>
            <person name="Pinto D."/>
            <person name="Vollmers J."/>
            <person name="Rivas-Marin E."/>
            <person name="Kohn T."/>
            <person name="Peeters S.H."/>
            <person name="Heuer A."/>
            <person name="Rast P."/>
            <person name="Oberbeckmann S."/>
            <person name="Bunk B."/>
            <person name="Jeske O."/>
            <person name="Meyerdierks A."/>
            <person name="Storesund J.E."/>
            <person name="Kallscheuer N."/>
            <person name="Luecker S."/>
            <person name="Lage O.M."/>
            <person name="Pohl T."/>
            <person name="Merkel B.J."/>
            <person name="Hornburger P."/>
            <person name="Mueller R.-W."/>
            <person name="Bruemmer F."/>
            <person name="Labrenz M."/>
            <person name="Spormann A.M."/>
            <person name="Op den Camp H."/>
            <person name="Overmann J."/>
            <person name="Amann R."/>
            <person name="Jetten M.S.M."/>
            <person name="Mascher T."/>
            <person name="Medema M.H."/>
            <person name="Devos D.P."/>
            <person name="Kaster A.-K."/>
            <person name="Ovreas L."/>
            <person name="Rohde M."/>
            <person name="Galperin M.Y."/>
            <person name="Jogler C."/>
        </authorList>
    </citation>
    <scope>NUCLEOTIDE SEQUENCE [LARGE SCALE GENOMIC DNA]</scope>
    <source>
        <strain evidence="1 2">K23_9</strain>
    </source>
</reference>
<gene>
    <name evidence="1" type="ORF">K239x_33060</name>
</gene>
<dbReference type="Proteomes" id="UP000319817">
    <property type="component" value="Chromosome"/>
</dbReference>
<sequence>MKVRRIAEGTQLLVTDAGVIERRWRRLMLICGVFGNDSCITHVYFLIVDSSCFNEWRMAPSSFFDALIEKR</sequence>
<accession>A0A517NW10</accession>
<name>A0A517NW10_9BACT</name>
<evidence type="ECO:0000313" key="1">
    <source>
        <dbReference type="EMBL" id="QDT11311.1"/>
    </source>
</evidence>
<organism evidence="1 2">
    <name type="scientific">Stieleria marina</name>
    <dbReference type="NCBI Taxonomy" id="1930275"/>
    <lineage>
        <taxon>Bacteria</taxon>
        <taxon>Pseudomonadati</taxon>
        <taxon>Planctomycetota</taxon>
        <taxon>Planctomycetia</taxon>
        <taxon>Pirellulales</taxon>
        <taxon>Pirellulaceae</taxon>
        <taxon>Stieleria</taxon>
    </lineage>
</organism>
<evidence type="ECO:0000313" key="2">
    <source>
        <dbReference type="Proteomes" id="UP000319817"/>
    </source>
</evidence>
<keyword evidence="2" id="KW-1185">Reference proteome</keyword>